<dbReference type="Gene3D" id="3.30.310.50">
    <property type="entry name" value="Alpha-D-phosphohexomutase, C-terminal domain"/>
    <property type="match status" value="1"/>
</dbReference>
<feature type="domain" description="Alpha-D-phosphohexomutase alpha/beta/alpha" evidence="9">
    <location>
        <begin position="4"/>
        <end position="109"/>
    </location>
</feature>
<proteinExistence type="inferred from homology"/>
<dbReference type="Pfam" id="PF02878">
    <property type="entry name" value="PGM_PMM_I"/>
    <property type="match status" value="1"/>
</dbReference>
<evidence type="ECO:0000256" key="1">
    <source>
        <dbReference type="ARBA" id="ARBA00001946"/>
    </source>
</evidence>
<dbReference type="GO" id="GO:0005975">
    <property type="term" value="P:carbohydrate metabolic process"/>
    <property type="evidence" value="ECO:0007669"/>
    <property type="project" value="InterPro"/>
</dbReference>
<gene>
    <name evidence="12" type="ORF">951</name>
</gene>
<dbReference type="PANTHER" id="PTHR43771:SF2">
    <property type="entry name" value="PHOSPHOMANNOMUTASE_PHOSPHOGLUCOMUTASE"/>
    <property type="match status" value="1"/>
</dbReference>
<evidence type="ECO:0000256" key="2">
    <source>
        <dbReference type="ARBA" id="ARBA00010231"/>
    </source>
</evidence>
<evidence type="ECO:0000256" key="6">
    <source>
        <dbReference type="ARBA" id="ARBA00023235"/>
    </source>
</evidence>
<sequence length="434" mass="48503">MMHDIGSAFALYAREYGYTHLLLGRDNRSSSLRFRNILADALLTAGCDITDLGVVVTPMFYFASRHLDLHAGIMITASHNPPEYNGCKLLLGDSTIYGEQILEIKRLAEEGCFPVRSRGLLTLADIQEPYMQMIESKIKLGPNIPKVVVDCANGTASVFAPELFRRLGCEVIELYCESDSSFPNHHPDPVNPENMHDLILKVKETQADIGIGIDGDGDRLGVVDQKGNMIWGDLLMILFWREILPHYPGSTCLVEVKCSQSLIDEIEKLGGNPFIYKTGHSLIKAKMKEIDAVFTGEMSGHMFFADEYYGFDDALYAAARLLRILSHSNQSIEEMLADISKYYITPEIRISSTEEEKFDMVNQVLAHFKKDHEVIDIDGARIIFPHGWALVRASNTGPEIIFRCEGDSPASLEEIKKTMLDYLNSLGLKAGDQV</sequence>
<dbReference type="Pfam" id="PF02880">
    <property type="entry name" value="PGM_PMM_III"/>
    <property type="match status" value="1"/>
</dbReference>
<dbReference type="AlphaFoldDB" id="A0A0E4GAD4"/>
<evidence type="ECO:0000256" key="4">
    <source>
        <dbReference type="ARBA" id="ARBA00022723"/>
    </source>
</evidence>
<keyword evidence="13" id="KW-1185">Reference proteome</keyword>
<dbReference type="PANTHER" id="PTHR43771">
    <property type="entry name" value="PHOSPHOMANNOMUTASE"/>
    <property type="match status" value="1"/>
</dbReference>
<comment type="cofactor">
    <cofactor evidence="1">
        <name>Mg(2+)</name>
        <dbReference type="ChEBI" id="CHEBI:18420"/>
    </cofactor>
</comment>
<evidence type="ECO:0000259" key="8">
    <source>
        <dbReference type="Pfam" id="PF00408"/>
    </source>
</evidence>
<dbReference type="Gene3D" id="3.40.120.10">
    <property type="entry name" value="Alpha-D-Glucose-1,6-Bisphosphate, subunit A, domain 3"/>
    <property type="match status" value="3"/>
</dbReference>
<evidence type="ECO:0000259" key="10">
    <source>
        <dbReference type="Pfam" id="PF02879"/>
    </source>
</evidence>
<evidence type="ECO:0000259" key="11">
    <source>
        <dbReference type="Pfam" id="PF02880"/>
    </source>
</evidence>
<name>A0A0E4GAD4_9FIRM</name>
<keyword evidence="5 7" id="KW-0460">Magnesium</keyword>
<evidence type="ECO:0000256" key="3">
    <source>
        <dbReference type="ARBA" id="ARBA00022553"/>
    </source>
</evidence>
<dbReference type="EMBL" id="CGIH01000013">
    <property type="protein sequence ID" value="CFX29847.1"/>
    <property type="molecule type" value="Genomic_DNA"/>
</dbReference>
<accession>A0A0E4GAD4</accession>
<dbReference type="Pfam" id="PF00408">
    <property type="entry name" value="PGM_PMM_IV"/>
    <property type="match status" value="1"/>
</dbReference>
<keyword evidence="3" id="KW-0597">Phosphoprotein</keyword>
<dbReference type="CDD" id="cd03089">
    <property type="entry name" value="PMM_PGM"/>
    <property type="match status" value="1"/>
</dbReference>
<dbReference type="InterPro" id="IPR036900">
    <property type="entry name" value="A-D-PHexomutase_C_sf"/>
</dbReference>
<feature type="domain" description="Alpha-D-phosphohexomutase alpha/beta/alpha" evidence="11">
    <location>
        <begin position="232"/>
        <end position="341"/>
    </location>
</feature>
<dbReference type="GO" id="GO:0000287">
    <property type="term" value="F:magnesium ion binding"/>
    <property type="evidence" value="ECO:0007669"/>
    <property type="project" value="InterPro"/>
</dbReference>
<evidence type="ECO:0000256" key="5">
    <source>
        <dbReference type="ARBA" id="ARBA00022842"/>
    </source>
</evidence>
<evidence type="ECO:0000313" key="13">
    <source>
        <dbReference type="Proteomes" id="UP000045545"/>
    </source>
</evidence>
<dbReference type="InterPro" id="IPR016066">
    <property type="entry name" value="A-D-PHexomutase_CS"/>
</dbReference>
<dbReference type="Proteomes" id="UP000045545">
    <property type="component" value="Unassembled WGS sequence"/>
</dbReference>
<evidence type="ECO:0000256" key="7">
    <source>
        <dbReference type="RuleBase" id="RU004326"/>
    </source>
</evidence>
<dbReference type="PRINTS" id="PR00509">
    <property type="entry name" value="PGMPMM"/>
</dbReference>
<dbReference type="InterPro" id="IPR016055">
    <property type="entry name" value="A-D-PHexomutase_a/b/a-I/II/III"/>
</dbReference>
<dbReference type="GO" id="GO:0016868">
    <property type="term" value="F:intramolecular phosphotransferase activity"/>
    <property type="evidence" value="ECO:0007669"/>
    <property type="project" value="InterPro"/>
</dbReference>
<dbReference type="Pfam" id="PF02879">
    <property type="entry name" value="PGM_PMM_II"/>
    <property type="match status" value="1"/>
</dbReference>
<dbReference type="SUPFAM" id="SSF53738">
    <property type="entry name" value="Phosphoglucomutase, first 3 domains"/>
    <property type="match status" value="3"/>
</dbReference>
<dbReference type="InterPro" id="IPR005846">
    <property type="entry name" value="A-D-PHexomutase_a/b/a-III"/>
</dbReference>
<dbReference type="SUPFAM" id="SSF55957">
    <property type="entry name" value="Phosphoglucomutase, C-terminal domain"/>
    <property type="match status" value="1"/>
</dbReference>
<dbReference type="InterPro" id="IPR005845">
    <property type="entry name" value="A-D-PHexomutase_a/b/a-II"/>
</dbReference>
<dbReference type="InterPro" id="IPR005843">
    <property type="entry name" value="A-D-PHexomutase_C"/>
</dbReference>
<dbReference type="InterPro" id="IPR005841">
    <property type="entry name" value="Alpha-D-phosphohexomutase_SF"/>
</dbReference>
<comment type="similarity">
    <text evidence="2 7">Belongs to the phosphohexose mutase family.</text>
</comment>
<dbReference type="InterPro" id="IPR005844">
    <property type="entry name" value="A-D-PHexomutase_a/b/a-I"/>
</dbReference>
<evidence type="ECO:0000259" key="9">
    <source>
        <dbReference type="Pfam" id="PF02878"/>
    </source>
</evidence>
<organism evidence="12 13">
    <name type="scientific">Syntrophomonas zehnderi OL-4</name>
    <dbReference type="NCBI Taxonomy" id="690567"/>
    <lineage>
        <taxon>Bacteria</taxon>
        <taxon>Bacillati</taxon>
        <taxon>Bacillota</taxon>
        <taxon>Clostridia</taxon>
        <taxon>Eubacteriales</taxon>
        <taxon>Syntrophomonadaceae</taxon>
        <taxon>Syntrophomonas</taxon>
    </lineage>
</organism>
<protein>
    <submittedName>
        <fullName evidence="12">Alpha-D-phosphohexomutase, alpha/beta/alpha I/II/III</fullName>
    </submittedName>
</protein>
<reference evidence="12 13" key="1">
    <citation type="submission" date="2015-03" db="EMBL/GenBank/DDBJ databases">
        <authorList>
            <person name="Murphy D."/>
        </authorList>
    </citation>
    <scope>NUCLEOTIDE SEQUENCE [LARGE SCALE GENOMIC DNA]</scope>
    <source>
        <strain evidence="12 13">OL-4</strain>
    </source>
</reference>
<dbReference type="STRING" id="690567.951"/>
<keyword evidence="4 7" id="KW-0479">Metal-binding</keyword>
<feature type="domain" description="Alpha-D-phosphohexomutase alpha/beta/alpha" evidence="10">
    <location>
        <begin position="129"/>
        <end position="227"/>
    </location>
</feature>
<dbReference type="PROSITE" id="PS00710">
    <property type="entry name" value="PGM_PMM"/>
    <property type="match status" value="1"/>
</dbReference>
<keyword evidence="6" id="KW-0413">Isomerase</keyword>
<feature type="domain" description="Alpha-D-phosphohexomutase C-terminal" evidence="8">
    <location>
        <begin position="347"/>
        <end position="419"/>
    </location>
</feature>
<evidence type="ECO:0000313" key="12">
    <source>
        <dbReference type="EMBL" id="CFX29847.1"/>
    </source>
</evidence>